<dbReference type="EMBL" id="JBEDUW010000005">
    <property type="protein sequence ID" value="KAK9927162.1"/>
    <property type="molecule type" value="Genomic_DNA"/>
</dbReference>
<gene>
    <name evidence="1" type="ORF">M0R45_024361</name>
</gene>
<dbReference type="AlphaFoldDB" id="A0AAW1WS73"/>
<comment type="caution">
    <text evidence="1">The sequence shown here is derived from an EMBL/GenBank/DDBJ whole genome shotgun (WGS) entry which is preliminary data.</text>
</comment>
<protein>
    <submittedName>
        <fullName evidence="1">Uncharacterized protein</fullName>
    </submittedName>
</protein>
<evidence type="ECO:0000313" key="1">
    <source>
        <dbReference type="EMBL" id="KAK9927162.1"/>
    </source>
</evidence>
<dbReference type="Proteomes" id="UP001457282">
    <property type="component" value="Unassembled WGS sequence"/>
</dbReference>
<name>A0AAW1WS73_RUBAR</name>
<sequence length="333" mass="37794">MEKLESRTVYFLESFGGRGAGHGLYEVKMEGGRVVGKSGELLDLVSMFFDGSNPEVPSMYLLGATRFGGRSKLYLLQHEGHSSLWLRESSTRSYDSYKGCIFGTMTKELMPFKLPNQIKKAALLISAYGKLYHLAYPSAYRSMSGIPDPSFEVYDPDTGSWSRLSAFRRYHMTWCNIDIIGYAVCYDCILISLGGHERAKGSKKEEGKGMADEAIQHQISKASKNEQQKKGDEQYAYVGFGKLKMLMLNIIYTLQKEASRKLEEKDKVKRKTFKRLRDLLKLEATGDRQIRMSESLDRLRSEVSSVFRRPTVAEVTSAVLEVLMVLELFRTRG</sequence>
<evidence type="ECO:0000313" key="2">
    <source>
        <dbReference type="Proteomes" id="UP001457282"/>
    </source>
</evidence>
<proteinExistence type="predicted"/>
<keyword evidence="2" id="KW-1185">Reference proteome</keyword>
<organism evidence="1 2">
    <name type="scientific">Rubus argutus</name>
    <name type="common">Southern blackberry</name>
    <dbReference type="NCBI Taxonomy" id="59490"/>
    <lineage>
        <taxon>Eukaryota</taxon>
        <taxon>Viridiplantae</taxon>
        <taxon>Streptophyta</taxon>
        <taxon>Embryophyta</taxon>
        <taxon>Tracheophyta</taxon>
        <taxon>Spermatophyta</taxon>
        <taxon>Magnoliopsida</taxon>
        <taxon>eudicotyledons</taxon>
        <taxon>Gunneridae</taxon>
        <taxon>Pentapetalae</taxon>
        <taxon>rosids</taxon>
        <taxon>fabids</taxon>
        <taxon>Rosales</taxon>
        <taxon>Rosaceae</taxon>
        <taxon>Rosoideae</taxon>
        <taxon>Rosoideae incertae sedis</taxon>
        <taxon>Rubus</taxon>
    </lineage>
</organism>
<accession>A0AAW1WS73</accession>
<reference evidence="1 2" key="1">
    <citation type="journal article" date="2023" name="G3 (Bethesda)">
        <title>A chromosome-length genome assembly and annotation of blackberry (Rubus argutus, cv. 'Hillquist').</title>
        <authorList>
            <person name="Bruna T."/>
            <person name="Aryal R."/>
            <person name="Dudchenko O."/>
            <person name="Sargent D.J."/>
            <person name="Mead D."/>
            <person name="Buti M."/>
            <person name="Cavallini A."/>
            <person name="Hytonen T."/>
            <person name="Andres J."/>
            <person name="Pham M."/>
            <person name="Weisz D."/>
            <person name="Mascagni F."/>
            <person name="Usai G."/>
            <person name="Natali L."/>
            <person name="Bassil N."/>
            <person name="Fernandez G.E."/>
            <person name="Lomsadze A."/>
            <person name="Armour M."/>
            <person name="Olukolu B."/>
            <person name="Poorten T."/>
            <person name="Britton C."/>
            <person name="Davik J."/>
            <person name="Ashrafi H."/>
            <person name="Aiden E.L."/>
            <person name="Borodovsky M."/>
            <person name="Worthington M."/>
        </authorList>
    </citation>
    <scope>NUCLEOTIDE SEQUENCE [LARGE SCALE GENOMIC DNA]</scope>
    <source>
        <strain evidence="1">PI 553951</strain>
    </source>
</reference>